<gene>
    <name evidence="2" type="ORF">Vbra_13157</name>
</gene>
<keyword evidence="3" id="KW-1185">Reference proteome</keyword>
<feature type="compositionally biased region" description="Polar residues" evidence="1">
    <location>
        <begin position="83"/>
        <end position="94"/>
    </location>
</feature>
<feature type="compositionally biased region" description="Basic and acidic residues" evidence="1">
    <location>
        <begin position="191"/>
        <end position="201"/>
    </location>
</feature>
<feature type="compositionally biased region" description="Low complexity" evidence="1">
    <location>
        <begin position="514"/>
        <end position="527"/>
    </location>
</feature>
<feature type="region of interest" description="Disordered" evidence="1">
    <location>
        <begin position="21"/>
        <end position="53"/>
    </location>
</feature>
<feature type="region of interest" description="Disordered" evidence="1">
    <location>
        <begin position="514"/>
        <end position="536"/>
    </location>
</feature>
<dbReference type="VEuPathDB" id="CryptoDB:Vbra_13157"/>
<feature type="compositionally biased region" description="Basic and acidic residues" evidence="1">
    <location>
        <begin position="217"/>
        <end position="231"/>
    </location>
</feature>
<organism evidence="2 3">
    <name type="scientific">Vitrella brassicaformis (strain CCMP3155)</name>
    <dbReference type="NCBI Taxonomy" id="1169540"/>
    <lineage>
        <taxon>Eukaryota</taxon>
        <taxon>Sar</taxon>
        <taxon>Alveolata</taxon>
        <taxon>Colpodellida</taxon>
        <taxon>Vitrellaceae</taxon>
        <taxon>Vitrella</taxon>
    </lineage>
</organism>
<feature type="compositionally biased region" description="Gly residues" evidence="1">
    <location>
        <begin position="118"/>
        <end position="127"/>
    </location>
</feature>
<feature type="compositionally biased region" description="Polar residues" evidence="1">
    <location>
        <begin position="41"/>
        <end position="51"/>
    </location>
</feature>
<feature type="compositionally biased region" description="Low complexity" evidence="1">
    <location>
        <begin position="65"/>
        <end position="82"/>
    </location>
</feature>
<feature type="region of interest" description="Disordered" evidence="1">
    <location>
        <begin position="65"/>
        <end position="104"/>
    </location>
</feature>
<dbReference type="EMBL" id="CDMY01000305">
    <property type="protein sequence ID" value="CEM01527.1"/>
    <property type="molecule type" value="Genomic_DNA"/>
</dbReference>
<feature type="compositionally biased region" description="Low complexity" evidence="1">
    <location>
        <begin position="163"/>
        <end position="182"/>
    </location>
</feature>
<evidence type="ECO:0000313" key="3">
    <source>
        <dbReference type="Proteomes" id="UP000041254"/>
    </source>
</evidence>
<dbReference type="InParanoid" id="A0A0G4ETF7"/>
<evidence type="ECO:0000313" key="2">
    <source>
        <dbReference type="EMBL" id="CEM01527.1"/>
    </source>
</evidence>
<protein>
    <submittedName>
        <fullName evidence="2">Uncharacterized protein</fullName>
    </submittedName>
</protein>
<accession>A0A0G4ETF7</accession>
<dbReference type="AlphaFoldDB" id="A0A0G4ETF7"/>
<feature type="compositionally biased region" description="Low complexity" evidence="1">
    <location>
        <begin position="389"/>
        <end position="398"/>
    </location>
</feature>
<proteinExistence type="predicted"/>
<evidence type="ECO:0000256" key="1">
    <source>
        <dbReference type="SAM" id="MobiDB-lite"/>
    </source>
</evidence>
<dbReference type="Proteomes" id="UP000041254">
    <property type="component" value="Unassembled WGS sequence"/>
</dbReference>
<feature type="compositionally biased region" description="Pro residues" evidence="1">
    <location>
        <begin position="338"/>
        <end position="348"/>
    </location>
</feature>
<sequence length="645" mass="67004">MFAKVKEGQATGGFSLLLSSSGASSSGGGLFGSKPSSPFGNTNSSSRSKANTGFFAAGSGGSLFAALRAQHQQQQGPSDSSSDANGDHTTTASHRGSGGGGLFGAAFGGGFGNSKLFSGGGGGGGMVGESKQALFGGQRQTNTGDSCDKDDKSTSDQTVQQKQQSADGLSAQSGGSGLSFLSRPPAAVDDATDKHNDDTHEGMFVMHEGESAAAHAMTDHRQNQHERHDTDAIGGSAGGEGAVAATEMTTDEGTNQEDDNKDNSTTDGMDVCALSPAKRPLGDEHQQESGEPQIKRPKPPPRPSPSIRAAAAAVHKPTPHHHLTTEATGASHVIARPKVPPPSSPIRPPKTILSGAAVINQPKRMPNKLGAAPPRPKHAHVAKTPTAVLPRPTSLLLPSRPPFPPLPAHTLKKPNTLLKGGKAPPAINRSGQQQLKGGGGTATPQTPDTPGMLTGLTIGRNRNVSSASPLPAPPPSPSHNRKGHPHASVGSGAAVLSALQKAITGGQDAHTAEVKAASVAASERSSVQGSPQPDTLSHAIESFTNMQKQLSVVPTSDRISQMEQRDQILQKTFQQSTNKENETMCQLGKIENDMAQLQELATEQIMRLTFMTMDFLLLRDPCSEDMAIECIQQSDHHHTHDTIAM</sequence>
<feature type="region of interest" description="Disordered" evidence="1">
    <location>
        <begin position="118"/>
        <end position="490"/>
    </location>
</feature>
<reference evidence="2 3" key="1">
    <citation type="submission" date="2014-11" db="EMBL/GenBank/DDBJ databases">
        <authorList>
            <person name="Zhu J."/>
            <person name="Qi W."/>
            <person name="Song R."/>
        </authorList>
    </citation>
    <scope>NUCLEOTIDE SEQUENCE [LARGE SCALE GENOMIC DNA]</scope>
</reference>
<name>A0A0G4ETF7_VITBC</name>